<gene>
    <name evidence="1" type="ORF">JHL16_01315</name>
</gene>
<sequence length="406" mass="43255">MTVSEHERPGAAWSPPVTDDFQAAPMIGPRQRRAKRVAFIQQALVLLAVGLLAVLIARNTVINLQARGLASGFDFLWQEAGFKIAFALIPVDATSTYGRVFVAGLLNSLLIAALGIIAATLLGFLLGIARVSPSPPLRFLTRGYVELVRNLPLLLHLLLWQAVILRSLPTVKDAIGLGGIAFLSNRGLYLPMPLLGNQANLLLSALGAAAVMAAIAWILHRRARSHGEAPPLLARGLSAGSLLLLVLVLIGLDWQVPQLSGFDYRGGLKLMPEFVSLIAALTLYNAAFIAEIVRAGIQSVDKGQREAAAALGLSSRQILRLVIVPPALRVIVPPIANQYTHIIKASSLATVVGFPDLVNVFLGTSLNQTGRAVEIVAMTAAVYLVLCAAVALATEAFNRRVALVER</sequence>
<accession>A0ACC5QX69</accession>
<evidence type="ECO:0000313" key="1">
    <source>
        <dbReference type="EMBL" id="MBK1864976.1"/>
    </source>
</evidence>
<dbReference type="EMBL" id="JAENHL010000004">
    <property type="protein sequence ID" value="MBK1864976.1"/>
    <property type="molecule type" value="Genomic_DNA"/>
</dbReference>
<comment type="caution">
    <text evidence="1">The sequence shown here is derived from an EMBL/GenBank/DDBJ whole genome shotgun (WGS) entry which is preliminary data.</text>
</comment>
<proteinExistence type="predicted"/>
<organism evidence="1 2">
    <name type="scientific">Taklimakanibacter albus</name>
    <dbReference type="NCBI Taxonomy" id="2800327"/>
    <lineage>
        <taxon>Bacteria</taxon>
        <taxon>Pseudomonadati</taxon>
        <taxon>Pseudomonadota</taxon>
        <taxon>Alphaproteobacteria</taxon>
        <taxon>Hyphomicrobiales</taxon>
        <taxon>Aestuariivirgaceae</taxon>
        <taxon>Taklimakanibacter</taxon>
    </lineage>
</organism>
<dbReference type="Proteomes" id="UP000616151">
    <property type="component" value="Unassembled WGS sequence"/>
</dbReference>
<evidence type="ECO:0000313" key="2">
    <source>
        <dbReference type="Proteomes" id="UP000616151"/>
    </source>
</evidence>
<name>A0ACC5QX69_9HYPH</name>
<keyword evidence="2" id="KW-1185">Reference proteome</keyword>
<protein>
    <submittedName>
        <fullName evidence="1">ABC transporter permease subunit</fullName>
    </submittedName>
</protein>
<reference evidence="1" key="1">
    <citation type="submission" date="2021-01" db="EMBL/GenBank/DDBJ databases">
        <authorList>
            <person name="Sun Q."/>
        </authorList>
    </citation>
    <scope>NUCLEOTIDE SEQUENCE</scope>
    <source>
        <strain evidence="1">YIM B02566</strain>
    </source>
</reference>